<dbReference type="Proteomes" id="UP001642484">
    <property type="component" value="Unassembled WGS sequence"/>
</dbReference>
<accession>A0ABP0I309</accession>
<evidence type="ECO:0000313" key="2">
    <source>
        <dbReference type="Proteomes" id="UP001642484"/>
    </source>
</evidence>
<name>A0ABP0I309_9DINO</name>
<feature type="non-terminal residue" evidence="1">
    <location>
        <position position="1"/>
    </location>
</feature>
<dbReference type="EMBL" id="CAXAMN010001806">
    <property type="protein sequence ID" value="CAK8996377.1"/>
    <property type="molecule type" value="Genomic_DNA"/>
</dbReference>
<protein>
    <submittedName>
        <fullName evidence="1">Uncharacterized protein</fullName>
    </submittedName>
</protein>
<reference evidence="1 2" key="1">
    <citation type="submission" date="2024-02" db="EMBL/GenBank/DDBJ databases">
        <authorList>
            <person name="Chen Y."/>
            <person name="Shah S."/>
            <person name="Dougan E. K."/>
            <person name="Thang M."/>
            <person name="Chan C."/>
        </authorList>
    </citation>
    <scope>NUCLEOTIDE SEQUENCE [LARGE SCALE GENOMIC DNA]</scope>
</reference>
<evidence type="ECO:0000313" key="1">
    <source>
        <dbReference type="EMBL" id="CAK8996377.1"/>
    </source>
</evidence>
<sequence>LPQMRRRRRDAEQPCYPQLAADAWMLAVEDLLGARTPVRRNEVLRYAAGFLLVRRWVALRRPGTPRERRYARLPADVAQLAQASFPGSFVYAVGGGNAPEDTRIRHLLEVLKVNDEMWDFCTTRFDAALAQAVSVPDAERKAYVMARSCSRTAAALRCFSEPWDSVQHGITLVLAELRASAVEPRELFTQSFGPNRRHYNSCVGDRAAQEAYVRVAFDVALPPLEWTLPDPSGCGQALHASKAELCEQLLQWPQVGPLTAKNIFQLLRRAPLCRGFHAAATRRNLARERFGFTSAGARMCLNLLICEAGGRGFLRDAAGMGPMRHFSRLLVHFRGSILGQMRALAAGSSTLEPVLLSFEDQDETFWTNFEVSPGARAEPRKRGAVRRSPFFAVYLHFVLVESLLDTAWMAGFFGAPSAVRLRLSGRAVDRSLALQLACQQLFPVLRQAFEERWVSTHAAWCGPACASSILVDGNEKLVPHGCCFAERGLDGRTAFCLRAPRRGHITCGIAEHRAQEEHLLQVHAARLRDRRRQRWQPRAARTPPAQVWAPEAGDCNTCKARSVRAYQRGGILCATFGCGVVMPPQRFHVAESLPQVAAYVEHLLRINPALRTIGYDDWCHLAPHLRSYGSVAAARLQGYVDRWHARGHRRPQCWSTYSPDRYKVMYDWEEHTVFSSATLQGLVASLVHGRQRWELHSWSGCIWGSARPTVRLHALLTYTLPLVLTFLSPQPAGRVLREARVRSEGGRTRVVEALRRLSVELQQPLRGSGWDVDAGFQLVGVASPTTGALVGGFPQNFLRSHLAAVTQFPLRILLRRPVDTSLKERQWRDLNRLGRSLRYCSPATFDVLLLRALNERNWQ</sequence>
<organism evidence="1 2">
    <name type="scientific">Durusdinium trenchii</name>
    <dbReference type="NCBI Taxonomy" id="1381693"/>
    <lineage>
        <taxon>Eukaryota</taxon>
        <taxon>Sar</taxon>
        <taxon>Alveolata</taxon>
        <taxon>Dinophyceae</taxon>
        <taxon>Suessiales</taxon>
        <taxon>Symbiodiniaceae</taxon>
        <taxon>Durusdinium</taxon>
    </lineage>
</organism>
<feature type="non-terminal residue" evidence="1">
    <location>
        <position position="859"/>
    </location>
</feature>
<keyword evidence="2" id="KW-1185">Reference proteome</keyword>
<comment type="caution">
    <text evidence="1">The sequence shown here is derived from an EMBL/GenBank/DDBJ whole genome shotgun (WGS) entry which is preliminary data.</text>
</comment>
<proteinExistence type="predicted"/>
<gene>
    <name evidence="1" type="ORF">CCMP2556_LOCUS4427</name>
</gene>